<dbReference type="Pfam" id="PF08532">
    <property type="entry name" value="Glyco_hydro_42M"/>
    <property type="match status" value="1"/>
</dbReference>
<organism evidence="2 3">
    <name type="scientific">Cohnella candidum</name>
    <dbReference type="NCBI Taxonomy" id="2674991"/>
    <lineage>
        <taxon>Bacteria</taxon>
        <taxon>Bacillati</taxon>
        <taxon>Bacillota</taxon>
        <taxon>Bacilli</taxon>
        <taxon>Bacillales</taxon>
        <taxon>Paenibacillaceae</taxon>
        <taxon>Cohnella</taxon>
    </lineage>
</organism>
<dbReference type="KEGG" id="coh:EAV92_23020"/>
<dbReference type="CDD" id="cd03143">
    <property type="entry name" value="A4_beta-galactosidase_middle_domain"/>
    <property type="match status" value="1"/>
</dbReference>
<evidence type="ECO:0000313" key="2">
    <source>
        <dbReference type="EMBL" id="AYQ75165.1"/>
    </source>
</evidence>
<evidence type="ECO:0000313" key="3">
    <source>
        <dbReference type="Proteomes" id="UP000269097"/>
    </source>
</evidence>
<sequence length="689" mass="77571">MSDLYQKTYRGYLVDHHSPDPPVVTLHKLDAGEYEAFFRESRINTLMLYCKDHWGVTYYDSKIGRRHPGLDKDWIAELRPILARNGIEFNAYYSIEYDSLAVNTHPEWSVLKANGEQLKCASPIAKWGVGCYETGYRSYVLEQLEEIVSMHRPDSLFLDIFGKSLCYCDPCRSKFQNRYGMALPEDEAGLKAQHQHVGEFLEDCATGMYRDILRVVKGIDPGLKVTINFAALYHKELRDLLDYQFTEPWAGNWLSAAYARDTAIGQYPQLGPGDVSEVYNYRPENVYKLAAAQIAAQGCRVFMYSGSQHTDGTLEHEEARRVGSAYAEVAKFESLLNDRTPVADIAIVQSDVSAKIKSGDSILPNAIGRLKAGSRHREGVLGAMKICDRLNYTWQIVPEQTLTKTSASRYKAIILPNVYCVSDELAEVLDEYVRGGGLLVSAGESGLFDAEGRPLEDFRLAALYGCRYVRHDERYSANPWSGYLQLNDSPMWKHVPKTTPPVSPLRLKVEAKEGEALAAYIDPTVPITATTWVNWWSPPPREATDEPAIVRRSHGAGTVIYAAFDLFRMESEFHYVTPLVQGIFESNLSDAKMRLVSEHPGTVGFVGYDRPAEKALIVHEISHLAQLTQGEAPPIAGGTLKLSDSWKNIRRAELAYPERKELNVRRVSDGYEIDLPELTIHQIVKVYYG</sequence>
<accession>A0A3G3K3M7</accession>
<dbReference type="RefSeq" id="WP_123043245.1">
    <property type="nucleotide sequence ID" value="NZ_CP033433.1"/>
</dbReference>
<dbReference type="Gene3D" id="3.40.50.880">
    <property type="match status" value="1"/>
</dbReference>
<dbReference type="InterPro" id="IPR029062">
    <property type="entry name" value="Class_I_gatase-like"/>
</dbReference>
<dbReference type="GO" id="GO:0004565">
    <property type="term" value="F:beta-galactosidase activity"/>
    <property type="evidence" value="ECO:0007669"/>
    <property type="project" value="InterPro"/>
</dbReference>
<dbReference type="InterPro" id="IPR013738">
    <property type="entry name" value="Beta_galactosidase_Trimer"/>
</dbReference>
<evidence type="ECO:0000259" key="1">
    <source>
        <dbReference type="Pfam" id="PF08532"/>
    </source>
</evidence>
<dbReference type="SUPFAM" id="SSF52317">
    <property type="entry name" value="Class I glutamine amidotransferase-like"/>
    <property type="match status" value="1"/>
</dbReference>
<dbReference type="InterPro" id="IPR017853">
    <property type="entry name" value="GH"/>
</dbReference>
<dbReference type="AlphaFoldDB" id="A0A3G3K3M7"/>
<reference evidence="2 3" key="1">
    <citation type="submission" date="2018-10" db="EMBL/GenBank/DDBJ databases">
        <title>Genome Sequence of Cohnella sp.</title>
        <authorList>
            <person name="Srinivasan S."/>
            <person name="Kim M.K."/>
        </authorList>
    </citation>
    <scope>NUCLEOTIDE SEQUENCE [LARGE SCALE GENOMIC DNA]</scope>
    <source>
        <strain evidence="2 3">18JY8-7</strain>
    </source>
</reference>
<dbReference type="Proteomes" id="UP000269097">
    <property type="component" value="Chromosome"/>
</dbReference>
<dbReference type="EMBL" id="CP033433">
    <property type="protein sequence ID" value="AYQ75165.1"/>
    <property type="molecule type" value="Genomic_DNA"/>
</dbReference>
<feature type="domain" description="Beta-galactosidase trimerisation" evidence="1">
    <location>
        <begin position="406"/>
        <end position="457"/>
    </location>
</feature>
<gene>
    <name evidence="2" type="ORF">EAV92_23020</name>
</gene>
<proteinExistence type="predicted"/>
<dbReference type="InterPro" id="IPR028212">
    <property type="entry name" value="GHL6"/>
</dbReference>
<dbReference type="GO" id="GO:0005975">
    <property type="term" value="P:carbohydrate metabolic process"/>
    <property type="evidence" value="ECO:0007669"/>
    <property type="project" value="InterPro"/>
</dbReference>
<keyword evidence="3" id="KW-1185">Reference proteome</keyword>
<dbReference type="Pfam" id="PF14871">
    <property type="entry name" value="GHL6"/>
    <property type="match status" value="1"/>
</dbReference>
<name>A0A3G3K3M7_9BACL</name>
<protein>
    <recommendedName>
        <fullName evidence="1">Beta-galactosidase trimerisation domain-containing protein</fullName>
    </recommendedName>
</protein>
<dbReference type="SUPFAM" id="SSF51445">
    <property type="entry name" value="(Trans)glycosidases"/>
    <property type="match status" value="1"/>
</dbReference>
<dbReference type="Gene3D" id="3.20.20.80">
    <property type="entry name" value="Glycosidases"/>
    <property type="match status" value="1"/>
</dbReference>